<dbReference type="OrthoDB" id="258246at2"/>
<evidence type="ECO:0008006" key="5">
    <source>
        <dbReference type="Google" id="ProtNLM"/>
    </source>
</evidence>
<feature type="signal peptide" evidence="2">
    <location>
        <begin position="1"/>
        <end position="24"/>
    </location>
</feature>
<evidence type="ECO:0000313" key="3">
    <source>
        <dbReference type="EMBL" id="RDV29147.1"/>
    </source>
</evidence>
<dbReference type="Pfam" id="PF07470">
    <property type="entry name" value="Glyco_hydro_88"/>
    <property type="match status" value="1"/>
</dbReference>
<evidence type="ECO:0000256" key="2">
    <source>
        <dbReference type="SAM" id="SignalP"/>
    </source>
</evidence>
<feature type="chain" id="PRO_5017635076" description="Glycoside hydrolase family 88 protein" evidence="2">
    <location>
        <begin position="25"/>
        <end position="401"/>
    </location>
</feature>
<dbReference type="InterPro" id="IPR010905">
    <property type="entry name" value="Glyco_hydro_88"/>
</dbReference>
<dbReference type="Proteomes" id="UP000256561">
    <property type="component" value="Unassembled WGS sequence"/>
</dbReference>
<keyword evidence="2" id="KW-0732">Signal</keyword>
<evidence type="ECO:0000256" key="1">
    <source>
        <dbReference type="ARBA" id="ARBA00022801"/>
    </source>
</evidence>
<dbReference type="AlphaFoldDB" id="A0A3D8ME89"/>
<dbReference type="Gene3D" id="1.50.10.10">
    <property type="match status" value="1"/>
</dbReference>
<gene>
    <name evidence="3" type="ORF">DXV75_01405</name>
</gene>
<evidence type="ECO:0000313" key="4">
    <source>
        <dbReference type="Proteomes" id="UP000256561"/>
    </source>
</evidence>
<proteinExistence type="predicted"/>
<dbReference type="InterPro" id="IPR012341">
    <property type="entry name" value="6hp_glycosidase-like_sf"/>
</dbReference>
<keyword evidence="4" id="KW-1185">Reference proteome</keyword>
<dbReference type="InterPro" id="IPR052043">
    <property type="entry name" value="PolySaccharide_Degr_Enz"/>
</dbReference>
<name>A0A3D8ME89_9ALTE</name>
<keyword evidence="1" id="KW-0378">Hydrolase</keyword>
<dbReference type="GO" id="GO:0016787">
    <property type="term" value="F:hydrolase activity"/>
    <property type="evidence" value="ECO:0007669"/>
    <property type="project" value="UniProtKB-KW"/>
</dbReference>
<sequence length="401" mass="45573">MKPFLRTVSVVMTMALLAACSAKTQSQLSRAKDEPTASLPQPQQVLQSIEKAANWQIAHTSYMPHVGRARKGSEAYGRWIQGAFYKGLTKVAERSENPFYETWIGYVGNDHDWRLGRVKYFADDQVIGQMNLWFYERHPDPDVIAPLIEAFDPIIERAADTSLEFVDGRNEDNVHPCQVRWCWADALFMAPPTWFGLTQVTGDPKYMDYAHKEFKATIDYLRDDKTGLVFRDSRYFTRTGKFGEPVFWSRGVGWVYAGVVNTLEYIPEDHPYRAYYENLYIELTNTLVKLQKQDGSWPMSLLGGENYAEPESSGTAFFVYGLAWGVNQGLLGQSDYLPYIVKGWTVLESSLHPDGKFGWVQGVNDKPDVVTYEDSQLYGVGAFLLAGSMIYDLALQQTKSE</sequence>
<dbReference type="PANTHER" id="PTHR33886:SF8">
    <property type="entry name" value="UNSATURATED RHAMNOGALACTURONAN HYDROLASE (EUROFUNG)"/>
    <property type="match status" value="1"/>
</dbReference>
<dbReference type="InterPro" id="IPR008928">
    <property type="entry name" value="6-hairpin_glycosidase_sf"/>
</dbReference>
<dbReference type="PROSITE" id="PS51257">
    <property type="entry name" value="PROKAR_LIPOPROTEIN"/>
    <property type="match status" value="1"/>
</dbReference>
<reference evidence="4" key="1">
    <citation type="submission" date="2018-08" db="EMBL/GenBank/DDBJ databases">
        <authorList>
            <person name="Zhang J."/>
            <person name="Du Z.-J."/>
        </authorList>
    </citation>
    <scope>NUCLEOTIDE SEQUENCE [LARGE SCALE GENOMIC DNA]</scope>
    <source>
        <strain evidence="4">KCTC 52655</strain>
    </source>
</reference>
<protein>
    <recommendedName>
        <fullName evidence="5">Glycoside hydrolase family 88 protein</fullName>
    </recommendedName>
</protein>
<dbReference type="SUPFAM" id="SSF48208">
    <property type="entry name" value="Six-hairpin glycosidases"/>
    <property type="match status" value="1"/>
</dbReference>
<organism evidence="3 4">
    <name type="scientific">Alteromonas aestuariivivens</name>
    <dbReference type="NCBI Taxonomy" id="1938339"/>
    <lineage>
        <taxon>Bacteria</taxon>
        <taxon>Pseudomonadati</taxon>
        <taxon>Pseudomonadota</taxon>
        <taxon>Gammaproteobacteria</taxon>
        <taxon>Alteromonadales</taxon>
        <taxon>Alteromonadaceae</taxon>
        <taxon>Alteromonas/Salinimonas group</taxon>
        <taxon>Alteromonas</taxon>
    </lineage>
</organism>
<dbReference type="GO" id="GO:0005975">
    <property type="term" value="P:carbohydrate metabolic process"/>
    <property type="evidence" value="ECO:0007669"/>
    <property type="project" value="InterPro"/>
</dbReference>
<dbReference type="PANTHER" id="PTHR33886">
    <property type="entry name" value="UNSATURATED RHAMNOGALACTURONAN HYDROLASE (EUROFUNG)"/>
    <property type="match status" value="1"/>
</dbReference>
<accession>A0A3D8ME89</accession>
<dbReference type="RefSeq" id="WP_115591437.1">
    <property type="nucleotide sequence ID" value="NZ_QRHA01000001.1"/>
</dbReference>
<dbReference type="EMBL" id="QRHA01000001">
    <property type="protein sequence ID" value="RDV29147.1"/>
    <property type="molecule type" value="Genomic_DNA"/>
</dbReference>
<comment type="caution">
    <text evidence="3">The sequence shown here is derived from an EMBL/GenBank/DDBJ whole genome shotgun (WGS) entry which is preliminary data.</text>
</comment>